<feature type="compositionally biased region" description="Low complexity" evidence="1">
    <location>
        <begin position="283"/>
        <end position="294"/>
    </location>
</feature>
<dbReference type="EMBL" id="CAKOGP040000890">
    <property type="protein sequence ID" value="CAJ1940150.1"/>
    <property type="molecule type" value="Genomic_DNA"/>
</dbReference>
<dbReference type="PROSITE" id="PS50858">
    <property type="entry name" value="BSD"/>
    <property type="match status" value="1"/>
</dbReference>
<sequence>MSSWFSAFSDTVASVSEKVSNAIPLDRELIDKLTLNTDEMKATREQFGEDATRKAAAKDLLAKMLPWGTNDKERDILVDECKEAILALSSDEATFYGPFEMPELDVNMEEEEDEKKKKSSESDDEEEEEEEEIVDEEDEEEKRKRLLPSEESLEKLAQLEPLPPLLQDFDLECHVGLIQMILKEDPKLVEMQSNISGGGKREEIFWRNYFFHCAYTRYEAGLSIDEIWSFSPETAEPVPAAAKTAAVPLETNEADEEQVVFDDKDAASPQPAFSPDDTDTTDEATPAEPAAETPEAAEEPEAFDLNNGDFDFLDDDDDDDDQAATEPAMDELEAEIMAELEG</sequence>
<dbReference type="Proteomes" id="UP001295423">
    <property type="component" value="Unassembled WGS sequence"/>
</dbReference>
<feature type="region of interest" description="Disordered" evidence="1">
    <location>
        <begin position="264"/>
        <end position="328"/>
    </location>
</feature>
<dbReference type="SUPFAM" id="SSF140383">
    <property type="entry name" value="BSD domain-like"/>
    <property type="match status" value="1"/>
</dbReference>
<dbReference type="InterPro" id="IPR005607">
    <property type="entry name" value="BSD_dom"/>
</dbReference>
<feature type="compositionally biased region" description="Acidic residues" evidence="1">
    <location>
        <begin position="122"/>
        <end position="140"/>
    </location>
</feature>
<dbReference type="AlphaFoldDB" id="A0AAD2CR68"/>
<protein>
    <recommendedName>
        <fullName evidence="2">BSD domain-containing protein</fullName>
    </recommendedName>
</protein>
<dbReference type="InterPro" id="IPR035925">
    <property type="entry name" value="BSD_dom_sf"/>
</dbReference>
<comment type="caution">
    <text evidence="3">The sequence shown here is derived from an EMBL/GenBank/DDBJ whole genome shotgun (WGS) entry which is preliminary data.</text>
</comment>
<feature type="compositionally biased region" description="Acidic residues" evidence="1">
    <location>
        <begin position="103"/>
        <end position="113"/>
    </location>
</feature>
<evidence type="ECO:0000259" key="2">
    <source>
        <dbReference type="PROSITE" id="PS50858"/>
    </source>
</evidence>
<accession>A0AAD2CR68</accession>
<evidence type="ECO:0000313" key="3">
    <source>
        <dbReference type="EMBL" id="CAJ1940150.1"/>
    </source>
</evidence>
<evidence type="ECO:0000256" key="1">
    <source>
        <dbReference type="SAM" id="MobiDB-lite"/>
    </source>
</evidence>
<name>A0AAD2CR68_9STRA</name>
<proteinExistence type="predicted"/>
<feature type="region of interest" description="Disordered" evidence="1">
    <location>
        <begin position="103"/>
        <end position="146"/>
    </location>
</feature>
<feature type="compositionally biased region" description="Acidic residues" evidence="1">
    <location>
        <begin position="311"/>
        <end position="328"/>
    </location>
</feature>
<gene>
    <name evidence="3" type="ORF">CYCCA115_LOCUS6896</name>
</gene>
<dbReference type="Gene3D" id="1.10.3970.10">
    <property type="entry name" value="BSD domain"/>
    <property type="match status" value="1"/>
</dbReference>
<organism evidence="3 4">
    <name type="scientific">Cylindrotheca closterium</name>
    <dbReference type="NCBI Taxonomy" id="2856"/>
    <lineage>
        <taxon>Eukaryota</taxon>
        <taxon>Sar</taxon>
        <taxon>Stramenopiles</taxon>
        <taxon>Ochrophyta</taxon>
        <taxon>Bacillariophyta</taxon>
        <taxon>Bacillariophyceae</taxon>
        <taxon>Bacillariophycidae</taxon>
        <taxon>Bacillariales</taxon>
        <taxon>Bacillariaceae</taxon>
        <taxon>Cylindrotheca</taxon>
    </lineage>
</organism>
<evidence type="ECO:0000313" key="4">
    <source>
        <dbReference type="Proteomes" id="UP001295423"/>
    </source>
</evidence>
<keyword evidence="4" id="KW-1185">Reference proteome</keyword>
<reference evidence="3" key="1">
    <citation type="submission" date="2023-08" db="EMBL/GenBank/DDBJ databases">
        <authorList>
            <person name="Audoor S."/>
            <person name="Bilcke G."/>
        </authorList>
    </citation>
    <scope>NUCLEOTIDE SEQUENCE</scope>
</reference>
<feature type="domain" description="BSD" evidence="2">
    <location>
        <begin position="165"/>
        <end position="217"/>
    </location>
</feature>